<feature type="compositionally biased region" description="Polar residues" evidence="1">
    <location>
        <begin position="56"/>
        <end position="65"/>
    </location>
</feature>
<reference evidence="2" key="1">
    <citation type="journal article" date="2020" name="G3 (Bethesda)">
        <title>High-Quality Assemblies for Three Invasive Social Wasps from the &lt;i&gt;Vespula&lt;/i&gt; Genus.</title>
        <authorList>
            <person name="Harrop T.W.R."/>
            <person name="Guhlin J."/>
            <person name="McLaughlin G.M."/>
            <person name="Permina E."/>
            <person name="Stockwell P."/>
            <person name="Gilligan J."/>
            <person name="Le Lec M.F."/>
            <person name="Gruber M.A.M."/>
            <person name="Quinn O."/>
            <person name="Lovegrove M."/>
            <person name="Duncan E.J."/>
            <person name="Remnant E.J."/>
            <person name="Van Eeckhoven J."/>
            <person name="Graham B."/>
            <person name="Knapp R.A."/>
            <person name="Langford K.W."/>
            <person name="Kronenberg Z."/>
            <person name="Press M.O."/>
            <person name="Eacker S.M."/>
            <person name="Wilson-Rankin E.E."/>
            <person name="Purcell J."/>
            <person name="Lester P.J."/>
            <person name="Dearden P.K."/>
        </authorList>
    </citation>
    <scope>NUCLEOTIDE SEQUENCE</scope>
    <source>
        <strain evidence="2">Linc-1</strain>
    </source>
</reference>
<feature type="region of interest" description="Disordered" evidence="1">
    <location>
        <begin position="56"/>
        <end position="93"/>
    </location>
</feature>
<proteinExistence type="predicted"/>
<protein>
    <submittedName>
        <fullName evidence="2">Uncharacterized protein</fullName>
    </submittedName>
</protein>
<dbReference type="Proteomes" id="UP000617340">
    <property type="component" value="Unassembled WGS sequence"/>
</dbReference>
<organism evidence="2 3">
    <name type="scientific">Vespula germanica</name>
    <name type="common">German yellow jacket</name>
    <name type="synonym">Paravespula germanica</name>
    <dbReference type="NCBI Taxonomy" id="30212"/>
    <lineage>
        <taxon>Eukaryota</taxon>
        <taxon>Metazoa</taxon>
        <taxon>Ecdysozoa</taxon>
        <taxon>Arthropoda</taxon>
        <taxon>Hexapoda</taxon>
        <taxon>Insecta</taxon>
        <taxon>Pterygota</taxon>
        <taxon>Neoptera</taxon>
        <taxon>Endopterygota</taxon>
        <taxon>Hymenoptera</taxon>
        <taxon>Apocrita</taxon>
        <taxon>Aculeata</taxon>
        <taxon>Vespoidea</taxon>
        <taxon>Vespidae</taxon>
        <taxon>Vespinae</taxon>
        <taxon>Vespula</taxon>
    </lineage>
</organism>
<evidence type="ECO:0000256" key="1">
    <source>
        <dbReference type="SAM" id="MobiDB-lite"/>
    </source>
</evidence>
<name>A0A834NDP9_VESGE</name>
<feature type="compositionally biased region" description="Low complexity" evidence="1">
    <location>
        <begin position="67"/>
        <end position="76"/>
    </location>
</feature>
<dbReference type="AlphaFoldDB" id="A0A834NDP9"/>
<sequence>MRLTMQIGADRDQHNSMAIITRERSTSQCRCRYPCPQQATPPLSLVERYNDASGQQVPQWMSWPQNPLCTTSSTSSSPPPTPTPTLPTPPTPPTPLPLLPPFYCYNLTLLCI</sequence>
<evidence type="ECO:0000313" key="3">
    <source>
        <dbReference type="Proteomes" id="UP000617340"/>
    </source>
</evidence>
<keyword evidence="3" id="KW-1185">Reference proteome</keyword>
<gene>
    <name evidence="2" type="ORF">HZH68_005674</name>
</gene>
<dbReference type="EMBL" id="JACSDZ010000004">
    <property type="protein sequence ID" value="KAF7406305.1"/>
    <property type="molecule type" value="Genomic_DNA"/>
</dbReference>
<evidence type="ECO:0000313" key="2">
    <source>
        <dbReference type="EMBL" id="KAF7406305.1"/>
    </source>
</evidence>
<comment type="caution">
    <text evidence="2">The sequence shown here is derived from an EMBL/GenBank/DDBJ whole genome shotgun (WGS) entry which is preliminary data.</text>
</comment>
<accession>A0A834NDP9</accession>
<feature type="compositionally biased region" description="Pro residues" evidence="1">
    <location>
        <begin position="77"/>
        <end position="93"/>
    </location>
</feature>